<sequence length="188" mass="19507">MMSDHDPARHRRMRRRAAALAWATRAVILALPAATVAFGELAPAVDLLAVAKLPGTVMAAFDPASLAPWQRHAAAAVSLVPVLFLMLGLHHLARCFGNFAAGAVLTAENARRFSRFGAWIAVAVVASLVATPVLSVLLTLGMPAGGRQLALSIGSDQLVSLLVAGGAWIVGAIMAEGARAAEENAQFV</sequence>
<feature type="transmembrane region" description="Helical" evidence="1">
    <location>
        <begin position="116"/>
        <end position="138"/>
    </location>
</feature>
<gene>
    <name evidence="2" type="ORF">DKG75_18220</name>
</gene>
<name>A0A317DW46_9PROT</name>
<dbReference type="OrthoDB" id="7849390at2"/>
<evidence type="ECO:0000313" key="3">
    <source>
        <dbReference type="Proteomes" id="UP000246077"/>
    </source>
</evidence>
<keyword evidence="1" id="KW-0812">Transmembrane</keyword>
<keyword evidence="1" id="KW-0472">Membrane</keyword>
<evidence type="ECO:0000313" key="2">
    <source>
        <dbReference type="EMBL" id="PWR18909.1"/>
    </source>
</evidence>
<evidence type="ECO:0000256" key="1">
    <source>
        <dbReference type="SAM" id="Phobius"/>
    </source>
</evidence>
<feature type="transmembrane region" description="Helical" evidence="1">
    <location>
        <begin position="73"/>
        <end position="96"/>
    </location>
</feature>
<comment type="caution">
    <text evidence="2">The sequence shown here is derived from an EMBL/GenBank/DDBJ whole genome shotgun (WGS) entry which is preliminary data.</text>
</comment>
<reference evidence="3" key="1">
    <citation type="submission" date="2018-05" db="EMBL/GenBank/DDBJ databases">
        <title>Zavarzinia sp. HR-AS.</title>
        <authorList>
            <person name="Lee Y."/>
            <person name="Jeon C.O."/>
        </authorList>
    </citation>
    <scope>NUCLEOTIDE SEQUENCE [LARGE SCALE GENOMIC DNA]</scope>
    <source>
        <strain evidence="3">DSM 1231</strain>
    </source>
</reference>
<dbReference type="Proteomes" id="UP000246077">
    <property type="component" value="Unassembled WGS sequence"/>
</dbReference>
<keyword evidence="1" id="KW-1133">Transmembrane helix</keyword>
<proteinExistence type="predicted"/>
<keyword evidence="3" id="KW-1185">Reference proteome</keyword>
<dbReference type="AlphaFoldDB" id="A0A317DW46"/>
<evidence type="ECO:0008006" key="4">
    <source>
        <dbReference type="Google" id="ProtNLM"/>
    </source>
</evidence>
<protein>
    <recommendedName>
        <fullName evidence="4">DUF2975 domain-containing protein</fullName>
    </recommendedName>
</protein>
<organism evidence="2 3">
    <name type="scientific">Zavarzinia compransoris</name>
    <dbReference type="NCBI Taxonomy" id="1264899"/>
    <lineage>
        <taxon>Bacteria</taxon>
        <taxon>Pseudomonadati</taxon>
        <taxon>Pseudomonadota</taxon>
        <taxon>Alphaproteobacteria</taxon>
        <taxon>Rhodospirillales</taxon>
        <taxon>Zavarziniaceae</taxon>
        <taxon>Zavarzinia</taxon>
    </lineage>
</organism>
<feature type="transmembrane region" description="Helical" evidence="1">
    <location>
        <begin position="158"/>
        <end position="175"/>
    </location>
</feature>
<dbReference type="EMBL" id="QGLF01000005">
    <property type="protein sequence ID" value="PWR18909.1"/>
    <property type="molecule type" value="Genomic_DNA"/>
</dbReference>
<dbReference type="RefSeq" id="WP_109922595.1">
    <property type="nucleotide sequence ID" value="NZ_QGLF01000005.1"/>
</dbReference>
<accession>A0A317DW46</accession>